<protein>
    <submittedName>
        <fullName evidence="3">SCP-like protein</fullName>
    </submittedName>
</protein>
<feature type="domain" description="SCP" evidence="2">
    <location>
        <begin position="36"/>
        <end position="187"/>
    </location>
</feature>
<dbReference type="CDD" id="cd05380">
    <property type="entry name" value="CAP_euk"/>
    <property type="match status" value="2"/>
</dbReference>
<dbReference type="STRING" id="29170.A0A368GS20"/>
<organism evidence="3 4">
    <name type="scientific">Ancylostoma caninum</name>
    <name type="common">Dog hookworm</name>
    <dbReference type="NCBI Taxonomy" id="29170"/>
    <lineage>
        <taxon>Eukaryota</taxon>
        <taxon>Metazoa</taxon>
        <taxon>Ecdysozoa</taxon>
        <taxon>Nematoda</taxon>
        <taxon>Chromadorea</taxon>
        <taxon>Rhabditida</taxon>
        <taxon>Rhabditina</taxon>
        <taxon>Rhabditomorpha</taxon>
        <taxon>Strongyloidea</taxon>
        <taxon>Ancylostomatidae</taxon>
        <taxon>Ancylostomatinae</taxon>
        <taxon>Ancylostoma</taxon>
    </lineage>
</organism>
<dbReference type="SUPFAM" id="SSF55797">
    <property type="entry name" value="PR-1-like"/>
    <property type="match status" value="2"/>
</dbReference>
<accession>A0A368GS20</accession>
<feature type="chain" id="PRO_5016704144" evidence="1">
    <location>
        <begin position="23"/>
        <end position="425"/>
    </location>
</feature>
<dbReference type="AlphaFoldDB" id="A0A368GS20"/>
<dbReference type="Pfam" id="PF00188">
    <property type="entry name" value="CAP"/>
    <property type="match status" value="2"/>
</dbReference>
<dbReference type="SMART" id="SM00198">
    <property type="entry name" value="SCP"/>
    <property type="match status" value="1"/>
</dbReference>
<feature type="signal peptide" evidence="1">
    <location>
        <begin position="1"/>
        <end position="22"/>
    </location>
</feature>
<sequence>MRSSFLTAVVIAQLFLIVTVSGATSFGCKNALISDEWRETVLNFHNKIRRKVAEGKQPTKTPGQLMPKADDMIELTWDCDIENNAFLSTCDQNTVQIPQDYSANSATLTMTGKKCNIKDNTMTVLKKWYDQVKLADFPNGAKYNDQSQKEFGIMVFGATTGFACSYSKCGSNGKLLCLYNQPTPANNADLYNSQQPTTCGQCPQGTTCVDWLCRSDNYTPDLKANPLPDCPNPQPGQLGDDKMTYDMQMTARDMANYYRNLVATGWAQDKNGYAPTAKAMNALKYDCANAGNDAKTIIDCANPSYTSKAGLSVNYYTTRNLNLPKEEVLKEAMSTWYSQLKNVDLDKNAVYDNNVQNSASSFANMVIGDATVVGCSVETCTKEGYSVAVCEFDGTAPTDGDSLYTVGKTCSGCGTCHKELPGLCA</sequence>
<dbReference type="Gene3D" id="3.40.33.10">
    <property type="entry name" value="CAP"/>
    <property type="match status" value="2"/>
</dbReference>
<dbReference type="Proteomes" id="UP000252519">
    <property type="component" value="Unassembled WGS sequence"/>
</dbReference>
<name>A0A368GS20_ANCCA</name>
<keyword evidence="1" id="KW-0732">Signal</keyword>
<reference evidence="3 4" key="1">
    <citation type="submission" date="2014-10" db="EMBL/GenBank/DDBJ databases">
        <title>Draft genome of the hookworm Ancylostoma caninum.</title>
        <authorList>
            <person name="Mitreva M."/>
        </authorList>
    </citation>
    <scope>NUCLEOTIDE SEQUENCE [LARGE SCALE GENOMIC DNA]</scope>
    <source>
        <strain evidence="3 4">Baltimore</strain>
    </source>
</reference>
<evidence type="ECO:0000313" key="4">
    <source>
        <dbReference type="Proteomes" id="UP000252519"/>
    </source>
</evidence>
<dbReference type="OrthoDB" id="5868561at2759"/>
<comment type="caution">
    <text evidence="3">The sequence shown here is derived from an EMBL/GenBank/DDBJ whole genome shotgun (WGS) entry which is preliminary data.</text>
</comment>
<dbReference type="InterPro" id="IPR014044">
    <property type="entry name" value="CAP_dom"/>
</dbReference>
<evidence type="ECO:0000256" key="1">
    <source>
        <dbReference type="SAM" id="SignalP"/>
    </source>
</evidence>
<dbReference type="InterPro" id="IPR035940">
    <property type="entry name" value="CAP_sf"/>
</dbReference>
<evidence type="ECO:0000259" key="2">
    <source>
        <dbReference type="SMART" id="SM00198"/>
    </source>
</evidence>
<dbReference type="PROSITE" id="PS51257">
    <property type="entry name" value="PROKAR_LIPOPROTEIN"/>
    <property type="match status" value="1"/>
</dbReference>
<dbReference type="EMBL" id="JOJR01000066">
    <property type="protein sequence ID" value="RCN47166.1"/>
    <property type="molecule type" value="Genomic_DNA"/>
</dbReference>
<proteinExistence type="predicted"/>
<gene>
    <name evidence="3" type="ORF">ANCCAN_06743</name>
</gene>
<evidence type="ECO:0000313" key="3">
    <source>
        <dbReference type="EMBL" id="RCN47166.1"/>
    </source>
</evidence>
<keyword evidence="4" id="KW-1185">Reference proteome</keyword>